<evidence type="ECO:0000259" key="1">
    <source>
        <dbReference type="Pfam" id="PF09423"/>
    </source>
</evidence>
<evidence type="ECO:0000259" key="2">
    <source>
        <dbReference type="Pfam" id="PF16655"/>
    </source>
</evidence>
<dbReference type="PANTHER" id="PTHR43606:SF2">
    <property type="entry name" value="ALKALINE PHOSPHATASE FAMILY PROTEIN (AFU_ORTHOLOGUE AFUA_5G03860)"/>
    <property type="match status" value="1"/>
</dbReference>
<evidence type="ECO:0000313" key="3">
    <source>
        <dbReference type="EMBL" id="GAA4629272.1"/>
    </source>
</evidence>
<dbReference type="SUPFAM" id="SSF56300">
    <property type="entry name" value="Metallo-dependent phosphatases"/>
    <property type="match status" value="1"/>
</dbReference>
<dbReference type="InterPro" id="IPR038607">
    <property type="entry name" value="PhoD-like_sf"/>
</dbReference>
<dbReference type="InterPro" id="IPR032093">
    <property type="entry name" value="PhoD_N"/>
</dbReference>
<protein>
    <submittedName>
        <fullName evidence="3">Alkaline phosphatase D family protein</fullName>
    </submittedName>
</protein>
<keyword evidence="4" id="KW-1185">Reference proteome</keyword>
<dbReference type="InterPro" id="IPR018946">
    <property type="entry name" value="PhoD-like_MPP"/>
</dbReference>
<dbReference type="InterPro" id="IPR029052">
    <property type="entry name" value="Metallo-depent_PP-like"/>
</dbReference>
<dbReference type="CDD" id="cd07389">
    <property type="entry name" value="MPP_PhoD"/>
    <property type="match status" value="1"/>
</dbReference>
<organism evidence="3 4">
    <name type="scientific">Actinoallomurus vinaceus</name>
    <dbReference type="NCBI Taxonomy" id="1080074"/>
    <lineage>
        <taxon>Bacteria</taxon>
        <taxon>Bacillati</taxon>
        <taxon>Actinomycetota</taxon>
        <taxon>Actinomycetes</taxon>
        <taxon>Streptosporangiales</taxon>
        <taxon>Thermomonosporaceae</taxon>
        <taxon>Actinoallomurus</taxon>
    </lineage>
</organism>
<feature type="domain" description="Phospholipase D N-terminal" evidence="2">
    <location>
        <begin position="63"/>
        <end position="161"/>
    </location>
</feature>
<dbReference type="Gene3D" id="3.60.21.70">
    <property type="entry name" value="PhoD-like phosphatase"/>
    <property type="match status" value="1"/>
</dbReference>
<dbReference type="Pfam" id="PF09423">
    <property type="entry name" value="PhoD"/>
    <property type="match status" value="1"/>
</dbReference>
<dbReference type="InterPro" id="IPR052900">
    <property type="entry name" value="Phospholipid_Metab_Enz"/>
</dbReference>
<dbReference type="InterPro" id="IPR019546">
    <property type="entry name" value="TAT_signal_bac_arc"/>
</dbReference>
<evidence type="ECO:0000313" key="4">
    <source>
        <dbReference type="Proteomes" id="UP001501442"/>
    </source>
</evidence>
<dbReference type="Pfam" id="PF16655">
    <property type="entry name" value="PhoD_N"/>
    <property type="match status" value="1"/>
</dbReference>
<feature type="domain" description="PhoD-like phosphatase metallophosphatase" evidence="1">
    <location>
        <begin position="174"/>
        <end position="518"/>
    </location>
</feature>
<reference evidence="4" key="1">
    <citation type="journal article" date="2019" name="Int. J. Syst. Evol. Microbiol.">
        <title>The Global Catalogue of Microorganisms (GCM) 10K type strain sequencing project: providing services to taxonomists for standard genome sequencing and annotation.</title>
        <authorList>
            <consortium name="The Broad Institute Genomics Platform"/>
            <consortium name="The Broad Institute Genome Sequencing Center for Infectious Disease"/>
            <person name="Wu L."/>
            <person name="Ma J."/>
        </authorList>
    </citation>
    <scope>NUCLEOTIDE SEQUENCE [LARGE SCALE GENOMIC DNA]</scope>
    <source>
        <strain evidence="4">JCM 17939</strain>
    </source>
</reference>
<sequence length="549" mass="60849">MRFAVAICYEAGGQMSSHVGSVSRRRFLGLGGAGAAAVVLGTGVLGGESANAFTVKEGNPFTLGVASGDPAPDGFVLWTRLAPDPLAADGKGGMPDKRVKVEYEVATDERFRHIVRRGAAVATPELAHSVHPEIHGLDPGREYFYRFRAGGEISPVGRTKTFPAAGSNPRRLDFAFASCQAWQDGYFTAYDHIAADDLDLVVHLGDYIYEYELTNNKRGVTVPEQVRTEAIDLTRYRLQYSFYKLEEPLQKAHARFPFIHTLDDHEVCNDWAGDTVLMGRNPNPDPAWFAARKAAAFQSFYENLPLRRTQLPSGPNIRLHRRLAFGRLAEFTMIDTRNSRDIQACSYGNGTGRTADCPERFDTGRTILGADQKKWLLDGFSSSRARWQILGNQVPMLETDWDPGPGKDVWVDPWDGYVADRNTILAAVQERDVRNLVVITGDRHQNYAADLKRNFDEPDSPTVASEFVGTSVTSGGNGTDIDDTGRTFLAANPHMKFYNAQRGYVRVNVNRERWHSDFQVLPYVTTPGAPVSTRASFVVEDRRPGVQPA</sequence>
<dbReference type="PANTHER" id="PTHR43606">
    <property type="entry name" value="PHOSPHATASE, PUTATIVE (AFU_ORTHOLOGUE AFUA_6G08710)-RELATED"/>
    <property type="match status" value="1"/>
</dbReference>
<proteinExistence type="predicted"/>
<dbReference type="Proteomes" id="UP001501442">
    <property type="component" value="Unassembled WGS sequence"/>
</dbReference>
<dbReference type="InterPro" id="IPR006311">
    <property type="entry name" value="TAT_signal"/>
</dbReference>
<dbReference type="EMBL" id="BAABHK010000007">
    <property type="protein sequence ID" value="GAA4629272.1"/>
    <property type="molecule type" value="Genomic_DNA"/>
</dbReference>
<accession>A0ABP8UGD7</accession>
<name>A0ABP8UGD7_9ACTN</name>
<dbReference type="Gene3D" id="2.60.40.380">
    <property type="entry name" value="Purple acid phosphatase-like, N-terminal"/>
    <property type="match status" value="1"/>
</dbReference>
<comment type="caution">
    <text evidence="3">The sequence shown here is derived from an EMBL/GenBank/DDBJ whole genome shotgun (WGS) entry which is preliminary data.</text>
</comment>
<dbReference type="PROSITE" id="PS51318">
    <property type="entry name" value="TAT"/>
    <property type="match status" value="1"/>
</dbReference>
<dbReference type="NCBIfam" id="TIGR01409">
    <property type="entry name" value="TAT_signal_seq"/>
    <property type="match status" value="1"/>
</dbReference>
<gene>
    <name evidence="3" type="ORF">GCM10023196_049310</name>
</gene>